<feature type="transmembrane region" description="Helical" evidence="1">
    <location>
        <begin position="6"/>
        <end position="23"/>
    </location>
</feature>
<feature type="transmembrane region" description="Helical" evidence="1">
    <location>
        <begin position="129"/>
        <end position="148"/>
    </location>
</feature>
<reference evidence="2" key="1">
    <citation type="submission" date="2018-01" db="EMBL/GenBank/DDBJ databases">
        <authorList>
            <person name="Regsiter A."/>
            <person name="William W."/>
        </authorList>
    </citation>
    <scope>NUCLEOTIDE SEQUENCE</scope>
    <source>
        <strain evidence="2">TRIP AH-1</strain>
    </source>
</reference>
<gene>
    <name evidence="2" type="primary">yjdF</name>
    <name evidence="2" type="ORF">PITCH_A230173</name>
</gene>
<evidence type="ECO:0000256" key="1">
    <source>
        <dbReference type="SAM" id="Phobius"/>
    </source>
</evidence>
<name>A0A445MYC6_9BACT</name>
<dbReference type="PIRSF" id="PIRSF020606">
    <property type="entry name" value="UCP020606"/>
    <property type="match status" value="1"/>
</dbReference>
<dbReference type="InterPro" id="IPR014509">
    <property type="entry name" value="YjdF-like"/>
</dbReference>
<accession>A0A445MYC6</accession>
<feature type="transmembrane region" description="Helical" evidence="1">
    <location>
        <begin position="30"/>
        <end position="51"/>
    </location>
</feature>
<sequence>MASNRYPMILLIIVLAFWVWSGIGPHDTRLTWVLETFPVMIALPLLLLTYNRFPLTNLTYTLVAIHAMILMLGGHYSYAKVPLGFWMEDWFGWTRNNYDKIGHFMQGFGPAIYTREIIARTSPLRRGKWLGFISVSIPLAFSAIYEIIEWLASLSNPSDTEAFLGTQGYIWDTQTDMFWCLIGSIVALTLLTKLHNKYLQGTHLDDRGL</sequence>
<keyword evidence="1" id="KW-1133">Transmembrane helix</keyword>
<organism evidence="2">
    <name type="scientific">uncultured Desulfobacterium sp</name>
    <dbReference type="NCBI Taxonomy" id="201089"/>
    <lineage>
        <taxon>Bacteria</taxon>
        <taxon>Pseudomonadati</taxon>
        <taxon>Thermodesulfobacteriota</taxon>
        <taxon>Desulfobacteria</taxon>
        <taxon>Desulfobacterales</taxon>
        <taxon>Desulfobacteriaceae</taxon>
        <taxon>Desulfobacterium</taxon>
        <taxon>environmental samples</taxon>
    </lineage>
</organism>
<feature type="transmembrane region" description="Helical" evidence="1">
    <location>
        <begin position="168"/>
        <end position="191"/>
    </location>
</feature>
<dbReference type="Pfam" id="PF09997">
    <property type="entry name" value="DUF2238"/>
    <property type="match status" value="1"/>
</dbReference>
<evidence type="ECO:0000313" key="2">
    <source>
        <dbReference type="EMBL" id="SPD74487.1"/>
    </source>
</evidence>
<keyword evidence="1" id="KW-0472">Membrane</keyword>
<dbReference type="InterPro" id="IPR058534">
    <property type="entry name" value="YjdF"/>
</dbReference>
<feature type="transmembrane region" description="Helical" evidence="1">
    <location>
        <begin position="57"/>
        <end position="78"/>
    </location>
</feature>
<proteinExistence type="predicted"/>
<dbReference type="AlphaFoldDB" id="A0A445MYC6"/>
<protein>
    <submittedName>
        <fullName evidence="2">Inner membrane protein YjdF</fullName>
    </submittedName>
</protein>
<dbReference type="EMBL" id="OJIN01000146">
    <property type="protein sequence ID" value="SPD74487.1"/>
    <property type="molecule type" value="Genomic_DNA"/>
</dbReference>
<keyword evidence="1" id="KW-0812">Transmembrane</keyword>